<reference evidence="5" key="1">
    <citation type="submission" date="2015-02" db="EMBL/GenBank/DDBJ databases">
        <title>Draft Genome of Frankia sp. CpI1-S.</title>
        <authorList>
            <person name="Oshone R.T."/>
            <person name="Ngom M."/>
            <person name="Ghodhbane-Gtari F."/>
            <person name="Gtari M."/>
            <person name="Morris K."/>
            <person name="Thomas K."/>
            <person name="Sen A."/>
            <person name="Tisa L.S."/>
        </authorList>
    </citation>
    <scope>NUCLEOTIDE SEQUENCE [LARGE SCALE GENOMIC DNA]</scope>
    <source>
        <strain evidence="5">CpI1-S</strain>
    </source>
</reference>
<evidence type="ECO:0000256" key="1">
    <source>
        <dbReference type="PROSITE-ProRule" id="PRU00285"/>
    </source>
</evidence>
<evidence type="ECO:0000313" key="4">
    <source>
        <dbReference type="EMBL" id="KJE22490.1"/>
    </source>
</evidence>
<evidence type="ECO:0000313" key="5">
    <source>
        <dbReference type="Proteomes" id="UP000032545"/>
    </source>
</evidence>
<sequence length="149" mass="16724">MTGIAHRDRRSATFSGLGWPWSEESRVLAQRLVGLRDDMIRVEETDEAGMHVVRAEMPGIDPARDVEITVAEGVLSVRAERRDEKAEKTDHGYRSEFRYGSFSRSLPLPAGAKDDQVAATYKDGILEIRVPVDDRQATATTRRIEVQRG</sequence>
<dbReference type="InterPro" id="IPR031107">
    <property type="entry name" value="Small_HSP"/>
</dbReference>
<dbReference type="PATRIC" id="fig|1502723.3.peg.2585"/>
<proteinExistence type="inferred from homology"/>
<dbReference type="InterPro" id="IPR002068">
    <property type="entry name" value="A-crystallin/Hsp20_dom"/>
</dbReference>
<name>A0A0D8BEK7_9ACTN</name>
<protein>
    <submittedName>
        <fullName evidence="4">Molecular chaperone (Small heat shock protein)</fullName>
    </submittedName>
</protein>
<gene>
    <name evidence="4" type="ORF">FF36_03182</name>
</gene>
<dbReference type="Pfam" id="PF00011">
    <property type="entry name" value="HSP20"/>
    <property type="match status" value="1"/>
</dbReference>
<dbReference type="RefSeq" id="WP_199865405.1">
    <property type="nucleotide sequence ID" value="NZ_JYFN01000023.1"/>
</dbReference>
<keyword evidence="5" id="KW-1185">Reference proteome</keyword>
<dbReference type="SUPFAM" id="SSF49764">
    <property type="entry name" value="HSP20-like chaperones"/>
    <property type="match status" value="1"/>
</dbReference>
<dbReference type="PANTHER" id="PTHR11527">
    <property type="entry name" value="HEAT-SHOCK PROTEIN 20 FAMILY MEMBER"/>
    <property type="match status" value="1"/>
</dbReference>
<comment type="caution">
    <text evidence="4">The sequence shown here is derived from an EMBL/GenBank/DDBJ whole genome shotgun (WGS) entry which is preliminary data.</text>
</comment>
<dbReference type="PROSITE" id="PS01031">
    <property type="entry name" value="SHSP"/>
    <property type="match status" value="1"/>
</dbReference>
<keyword evidence="4" id="KW-0346">Stress response</keyword>
<accession>A0A0D8BEK7</accession>
<reference evidence="4 5" key="2">
    <citation type="journal article" date="2016" name="Genome Announc.">
        <title>Permanent Draft Genome Sequences for Two Variants of Frankia sp. Strain CpI1, the First Frankia Strain Isolated from Root Nodules of Comptonia peregrina.</title>
        <authorList>
            <person name="Oshone R."/>
            <person name="Hurst S.G.IV."/>
            <person name="Abebe-Akele F."/>
            <person name="Simpson S."/>
            <person name="Morris K."/>
            <person name="Thomas W.K."/>
            <person name="Tisa L.S."/>
        </authorList>
    </citation>
    <scope>NUCLEOTIDE SEQUENCE [LARGE SCALE GENOMIC DNA]</scope>
    <source>
        <strain evidence="5">CpI1-S</strain>
    </source>
</reference>
<dbReference type="EMBL" id="JYFN01000023">
    <property type="protein sequence ID" value="KJE22490.1"/>
    <property type="molecule type" value="Genomic_DNA"/>
</dbReference>
<dbReference type="AlphaFoldDB" id="A0A0D8BEK7"/>
<dbReference type="Gene3D" id="2.60.40.790">
    <property type="match status" value="1"/>
</dbReference>
<comment type="similarity">
    <text evidence="1 2">Belongs to the small heat shock protein (HSP20) family.</text>
</comment>
<feature type="domain" description="SHSP" evidence="3">
    <location>
        <begin position="33"/>
        <end position="147"/>
    </location>
</feature>
<evidence type="ECO:0000256" key="2">
    <source>
        <dbReference type="RuleBase" id="RU003616"/>
    </source>
</evidence>
<evidence type="ECO:0000259" key="3">
    <source>
        <dbReference type="PROSITE" id="PS01031"/>
    </source>
</evidence>
<organism evidence="4 5">
    <name type="scientific">Frankia torreyi</name>
    <dbReference type="NCBI Taxonomy" id="1856"/>
    <lineage>
        <taxon>Bacteria</taxon>
        <taxon>Bacillati</taxon>
        <taxon>Actinomycetota</taxon>
        <taxon>Actinomycetes</taxon>
        <taxon>Frankiales</taxon>
        <taxon>Frankiaceae</taxon>
        <taxon>Frankia</taxon>
    </lineage>
</organism>
<dbReference type="Proteomes" id="UP000032545">
    <property type="component" value="Unassembled WGS sequence"/>
</dbReference>
<dbReference type="CDD" id="cd06464">
    <property type="entry name" value="ACD_sHsps-like"/>
    <property type="match status" value="1"/>
</dbReference>
<dbReference type="InterPro" id="IPR008978">
    <property type="entry name" value="HSP20-like_chaperone"/>
</dbReference>